<keyword evidence="3" id="KW-1185">Reference proteome</keyword>
<organism evidence="2 3">
    <name type="scientific">Tropicimonas omnivorans</name>
    <dbReference type="NCBI Taxonomy" id="3075590"/>
    <lineage>
        <taxon>Bacteria</taxon>
        <taxon>Pseudomonadati</taxon>
        <taxon>Pseudomonadota</taxon>
        <taxon>Alphaproteobacteria</taxon>
        <taxon>Rhodobacterales</taxon>
        <taxon>Roseobacteraceae</taxon>
        <taxon>Tropicimonas</taxon>
    </lineage>
</organism>
<evidence type="ECO:0000313" key="2">
    <source>
        <dbReference type="EMBL" id="MDT0681813.1"/>
    </source>
</evidence>
<dbReference type="InterPro" id="IPR019401">
    <property type="entry name" value="Znf_CHCC"/>
</dbReference>
<dbReference type="EMBL" id="JAVRHL010000001">
    <property type="protein sequence ID" value="MDT0681813.1"/>
    <property type="molecule type" value="Genomic_DNA"/>
</dbReference>
<name>A0ABU3DDM0_9RHOB</name>
<protein>
    <submittedName>
        <fullName evidence="2">Zinc-finger domain-containing protein</fullName>
    </submittedName>
</protein>
<gene>
    <name evidence="2" type="ORF">RM543_03875</name>
</gene>
<evidence type="ECO:0000313" key="3">
    <source>
        <dbReference type="Proteomes" id="UP001265259"/>
    </source>
</evidence>
<comment type="caution">
    <text evidence="2">The sequence shown here is derived from an EMBL/GenBank/DDBJ whole genome shotgun (WGS) entry which is preliminary data.</text>
</comment>
<dbReference type="Gene3D" id="2.60.260.40">
    <property type="entry name" value="q5lls5 like domains"/>
    <property type="match status" value="1"/>
</dbReference>
<dbReference type="GO" id="GO:0008270">
    <property type="term" value="F:zinc ion binding"/>
    <property type="evidence" value="ECO:0007669"/>
    <property type="project" value="UniProtKB-KW"/>
</dbReference>
<feature type="domain" description="Zinc finger CHCC-type" evidence="1">
    <location>
        <begin position="22"/>
        <end position="57"/>
    </location>
</feature>
<dbReference type="RefSeq" id="WP_116085810.1">
    <property type="nucleotide sequence ID" value="NZ_JAVRHL010000001.1"/>
</dbReference>
<reference evidence="2 3" key="1">
    <citation type="submission" date="2023-09" db="EMBL/GenBank/DDBJ databases">
        <authorList>
            <person name="Rey-Velasco X."/>
        </authorList>
    </citation>
    <scope>NUCLEOTIDE SEQUENCE [LARGE SCALE GENOMIC DNA]</scope>
    <source>
        <strain evidence="2 3">F158</strain>
    </source>
</reference>
<evidence type="ECO:0000259" key="1">
    <source>
        <dbReference type="Pfam" id="PF10276"/>
    </source>
</evidence>
<keyword evidence="2" id="KW-0863">Zinc-finger</keyword>
<proteinExistence type="predicted"/>
<accession>A0ABU3DDM0</accession>
<dbReference type="Pfam" id="PF10276">
    <property type="entry name" value="zf-CHCC"/>
    <property type="match status" value="1"/>
</dbReference>
<dbReference type="Proteomes" id="UP001265259">
    <property type="component" value="Unassembled WGS sequence"/>
</dbReference>
<keyword evidence="2" id="KW-0862">Zinc</keyword>
<keyword evidence="2" id="KW-0479">Metal-binding</keyword>
<sequence>MTKPPGSPSIDPPETEVVNKMRVVCDGSGPGLGHPRVWLSVSHETGWVECPYCDKKFVHEDWAES</sequence>